<dbReference type="GO" id="GO:0071111">
    <property type="term" value="F:cyclic-guanylate-specific phosphodiesterase activity"/>
    <property type="evidence" value="ECO:0007669"/>
    <property type="project" value="InterPro"/>
</dbReference>
<sequence length="514" mass="55462">MGAAQTLTDRREDTLVGRNWLDLFDAADHNPVRAMVAGLGPQGRCGPLTVRMATPSGSPERHAALSACRLSGQDQWLSCVLTTLPGEGETERPLTTSIDDFVKATQAASEAGAALTFLDAPGLVALARSNPEMCQTLVQRISVLLKNSAAGHNAAARLSETRFGIAHNGDDLSLRKGLADITEESVRNGIDLGISAHHVDLDAETLGREELVQAVRFAVNRFASQGSNAKLPGSVSQTFEQMVSSALQRMSEFATVIREEKFDLSFQPIVELSNGSLHHFEVLARFADGSSPFEKVQFAEEIGVIEKFDIAVCTRAVSTMRSAPNGPGVSPLRLAVNLSGRSLDNSLFIRLLLAMLDENRDLAGNLSLEITESARLQDLVKAERVIQEIRRRGFAVYLDDFGAGAASIEYLQALTVNGVKIDGSYIKRIGASRRDDVLLRGLVRLCGDLGIETVGEMVETTDQGDFLRNAGVTLAQGWLFGKPSPIPEWTSRMAANPAAPRVRARRQGAVESWG</sequence>
<dbReference type="InterPro" id="IPR035919">
    <property type="entry name" value="EAL_sf"/>
</dbReference>
<keyword evidence="2" id="KW-0418">Kinase</keyword>
<feature type="domain" description="EAL" evidence="1">
    <location>
        <begin position="246"/>
        <end position="497"/>
    </location>
</feature>
<keyword evidence="2" id="KW-0808">Transferase</keyword>
<name>A0A512DIQ0_9PROT</name>
<protein>
    <submittedName>
        <fullName evidence="2">Histidine kinase</fullName>
    </submittedName>
</protein>
<dbReference type="Pfam" id="PF00563">
    <property type="entry name" value="EAL"/>
    <property type="match status" value="1"/>
</dbReference>
<dbReference type="AlphaFoldDB" id="A0A512DIQ0"/>
<organism evidence="2 3">
    <name type="scientific">Skermanella aerolata</name>
    <dbReference type="NCBI Taxonomy" id="393310"/>
    <lineage>
        <taxon>Bacteria</taxon>
        <taxon>Pseudomonadati</taxon>
        <taxon>Pseudomonadota</taxon>
        <taxon>Alphaproteobacteria</taxon>
        <taxon>Rhodospirillales</taxon>
        <taxon>Azospirillaceae</taxon>
        <taxon>Skermanella</taxon>
    </lineage>
</organism>
<dbReference type="PROSITE" id="PS50883">
    <property type="entry name" value="EAL"/>
    <property type="match status" value="1"/>
</dbReference>
<accession>A0A512DIQ0</accession>
<evidence type="ECO:0000259" key="1">
    <source>
        <dbReference type="PROSITE" id="PS50883"/>
    </source>
</evidence>
<dbReference type="CDD" id="cd00130">
    <property type="entry name" value="PAS"/>
    <property type="match status" value="1"/>
</dbReference>
<dbReference type="GO" id="GO:0016301">
    <property type="term" value="F:kinase activity"/>
    <property type="evidence" value="ECO:0007669"/>
    <property type="project" value="UniProtKB-KW"/>
</dbReference>
<gene>
    <name evidence="2" type="ORF">SAE02_04990</name>
</gene>
<evidence type="ECO:0000313" key="3">
    <source>
        <dbReference type="Proteomes" id="UP000321523"/>
    </source>
</evidence>
<dbReference type="InterPro" id="IPR050706">
    <property type="entry name" value="Cyclic-di-GMP_PDE-like"/>
</dbReference>
<dbReference type="CDD" id="cd01948">
    <property type="entry name" value="EAL"/>
    <property type="match status" value="1"/>
</dbReference>
<dbReference type="SMART" id="SM00052">
    <property type="entry name" value="EAL"/>
    <property type="match status" value="1"/>
</dbReference>
<dbReference type="PANTHER" id="PTHR33121">
    <property type="entry name" value="CYCLIC DI-GMP PHOSPHODIESTERASE PDEF"/>
    <property type="match status" value="1"/>
</dbReference>
<dbReference type="InterPro" id="IPR001633">
    <property type="entry name" value="EAL_dom"/>
</dbReference>
<dbReference type="RefSeq" id="WP_044425520.1">
    <property type="nucleotide sequence ID" value="NZ_BJYZ01000002.1"/>
</dbReference>
<keyword evidence="3" id="KW-1185">Reference proteome</keyword>
<dbReference type="EMBL" id="BJYZ01000002">
    <property type="protein sequence ID" value="GEO36351.1"/>
    <property type="molecule type" value="Genomic_DNA"/>
</dbReference>
<reference evidence="2 3" key="1">
    <citation type="submission" date="2019-07" db="EMBL/GenBank/DDBJ databases">
        <title>Whole genome shotgun sequence of Skermanella aerolata NBRC 106429.</title>
        <authorList>
            <person name="Hosoyama A."/>
            <person name="Uohara A."/>
            <person name="Ohji S."/>
            <person name="Ichikawa N."/>
        </authorList>
    </citation>
    <scope>NUCLEOTIDE SEQUENCE [LARGE SCALE GENOMIC DNA]</scope>
    <source>
        <strain evidence="2 3">NBRC 106429</strain>
    </source>
</reference>
<dbReference type="PANTHER" id="PTHR33121:SF79">
    <property type="entry name" value="CYCLIC DI-GMP PHOSPHODIESTERASE PDED-RELATED"/>
    <property type="match status" value="1"/>
</dbReference>
<dbReference type="Proteomes" id="UP000321523">
    <property type="component" value="Unassembled WGS sequence"/>
</dbReference>
<dbReference type="Gene3D" id="3.20.20.450">
    <property type="entry name" value="EAL domain"/>
    <property type="match status" value="1"/>
</dbReference>
<evidence type="ECO:0000313" key="2">
    <source>
        <dbReference type="EMBL" id="GEO36351.1"/>
    </source>
</evidence>
<comment type="caution">
    <text evidence="2">The sequence shown here is derived from an EMBL/GenBank/DDBJ whole genome shotgun (WGS) entry which is preliminary data.</text>
</comment>
<proteinExistence type="predicted"/>
<dbReference type="SUPFAM" id="SSF141868">
    <property type="entry name" value="EAL domain-like"/>
    <property type="match status" value="1"/>
</dbReference>
<dbReference type="InterPro" id="IPR000014">
    <property type="entry name" value="PAS"/>
</dbReference>